<protein>
    <submittedName>
        <fullName evidence="1">Uncharacterized protein</fullName>
    </submittedName>
</protein>
<sequence length="261" mass="29703">MISVFDTQPVILEEKDGHVLTVSRNGLLYKDSNGEVLKDVDFEDVNGILPLRYLNSNISYNLIFRGRNWKNMASELDTDRYNTSGGHNIRETKAIITAFARHKLTDDFPDNLDTLDLPLDYSYFKKRETRLSGGVITNGKKEIPIHDIRRVKCITNGTISNLCIYTTDKGRFFFDMPKMTVTLNALTVPLLEAVMTRNTGHGIDFSRGDGFGQSTSEFVIIRYLDSGYFLHKDGTAHEDWQKTACDRTAGYGYDLKMLMQE</sequence>
<gene>
    <name evidence="1" type="ORF">HXL70_05735</name>
</gene>
<comment type="caution">
    <text evidence="1">The sequence shown here is derived from an EMBL/GenBank/DDBJ whole genome shotgun (WGS) entry which is preliminary data.</text>
</comment>
<evidence type="ECO:0000313" key="2">
    <source>
        <dbReference type="Proteomes" id="UP000757890"/>
    </source>
</evidence>
<accession>A0A930B8P5</accession>
<organism evidence="1 2">
    <name type="scientific">Dialister invisus</name>
    <dbReference type="NCBI Taxonomy" id="218538"/>
    <lineage>
        <taxon>Bacteria</taxon>
        <taxon>Bacillati</taxon>
        <taxon>Bacillota</taxon>
        <taxon>Negativicutes</taxon>
        <taxon>Veillonellales</taxon>
        <taxon>Veillonellaceae</taxon>
        <taxon>Dialister</taxon>
    </lineage>
</organism>
<dbReference type="EMBL" id="JABZMK010000031">
    <property type="protein sequence ID" value="MBF1129531.1"/>
    <property type="molecule type" value="Genomic_DNA"/>
</dbReference>
<dbReference type="Proteomes" id="UP000757890">
    <property type="component" value="Unassembled WGS sequence"/>
</dbReference>
<evidence type="ECO:0000313" key="1">
    <source>
        <dbReference type="EMBL" id="MBF1129531.1"/>
    </source>
</evidence>
<dbReference type="AlphaFoldDB" id="A0A930B8P5"/>
<proteinExistence type="predicted"/>
<reference evidence="1" key="1">
    <citation type="submission" date="2020-04" db="EMBL/GenBank/DDBJ databases">
        <title>Deep metagenomics examines the oral microbiome during advanced dental caries in children, revealing novel taxa and co-occurrences with host molecules.</title>
        <authorList>
            <person name="Baker J.L."/>
            <person name="Morton J.T."/>
            <person name="Dinis M."/>
            <person name="Alvarez R."/>
            <person name="Tran N.C."/>
            <person name="Knight R."/>
            <person name="Edlund A."/>
        </authorList>
    </citation>
    <scope>NUCLEOTIDE SEQUENCE</scope>
    <source>
        <strain evidence="1">JCVI_32_bin.14</strain>
    </source>
</reference>
<name>A0A930B8P5_9FIRM</name>